<keyword evidence="3" id="KW-1185">Reference proteome</keyword>
<evidence type="ECO:0008006" key="4">
    <source>
        <dbReference type="Google" id="ProtNLM"/>
    </source>
</evidence>
<organism evidence="2 3">
    <name type="scientific">Streptomyces broussonetiae</name>
    <dbReference type="NCBI Taxonomy" id="2686304"/>
    <lineage>
        <taxon>Bacteria</taxon>
        <taxon>Bacillati</taxon>
        <taxon>Actinomycetota</taxon>
        <taxon>Actinomycetes</taxon>
        <taxon>Kitasatosporales</taxon>
        <taxon>Streptomycetaceae</taxon>
        <taxon>Streptomyces</taxon>
    </lineage>
</organism>
<dbReference type="Proteomes" id="UP001585080">
    <property type="component" value="Unassembled WGS sequence"/>
</dbReference>
<dbReference type="EMBL" id="JAYMRP010000044">
    <property type="protein sequence ID" value="MFB8777418.1"/>
    <property type="molecule type" value="Genomic_DNA"/>
</dbReference>
<name>A0ABV5EKP1_9ACTN</name>
<feature type="compositionally biased region" description="Pro residues" evidence="1">
    <location>
        <begin position="36"/>
        <end position="49"/>
    </location>
</feature>
<comment type="caution">
    <text evidence="2">The sequence shown here is derived from an EMBL/GenBank/DDBJ whole genome shotgun (WGS) entry which is preliminary data.</text>
</comment>
<proteinExistence type="predicted"/>
<dbReference type="SUPFAM" id="SSF51735">
    <property type="entry name" value="NAD(P)-binding Rossmann-fold domains"/>
    <property type="match status" value="1"/>
</dbReference>
<reference evidence="2 3" key="1">
    <citation type="submission" date="2024-01" db="EMBL/GenBank/DDBJ databases">
        <title>Genome mining of biosynthetic gene clusters to explore secondary metabolites of Streptomyces sp.</title>
        <authorList>
            <person name="Baig A."/>
            <person name="Ajitkumar Shintre N."/>
            <person name="Kumar H."/>
            <person name="Anbarasu A."/>
            <person name="Ramaiah S."/>
        </authorList>
    </citation>
    <scope>NUCLEOTIDE SEQUENCE [LARGE SCALE GENOMIC DNA]</scope>
    <source>
        <strain evidence="2 3">A57</strain>
    </source>
</reference>
<dbReference type="Gene3D" id="3.40.50.720">
    <property type="entry name" value="NAD(P)-binding Rossmann-like Domain"/>
    <property type="match status" value="1"/>
</dbReference>
<protein>
    <recommendedName>
        <fullName evidence="4">NAD-dependent epimerase/dehydratase family protein</fullName>
    </recommendedName>
</protein>
<dbReference type="InterPro" id="IPR036291">
    <property type="entry name" value="NAD(P)-bd_dom_sf"/>
</dbReference>
<evidence type="ECO:0000313" key="2">
    <source>
        <dbReference type="EMBL" id="MFB8777418.1"/>
    </source>
</evidence>
<dbReference type="RefSeq" id="WP_376735901.1">
    <property type="nucleotide sequence ID" value="NZ_JAYMRP010000044.1"/>
</dbReference>
<evidence type="ECO:0000313" key="3">
    <source>
        <dbReference type="Proteomes" id="UP001585080"/>
    </source>
</evidence>
<feature type="region of interest" description="Disordered" evidence="1">
    <location>
        <begin position="27"/>
        <end position="65"/>
    </location>
</feature>
<gene>
    <name evidence="2" type="ORF">VSS16_32680</name>
</gene>
<evidence type="ECO:0000256" key="1">
    <source>
        <dbReference type="SAM" id="MobiDB-lite"/>
    </source>
</evidence>
<accession>A0ABV5EKP1</accession>
<sequence length="65" mass="6543">MTWLITGGAGYVGAHVVRAMTSAGERAGTYDDLPSMSPPPAPWPPPPAATSPRTPGGARGSPSAR</sequence>